<feature type="chain" id="PRO_5012485594" description="Transporter" evidence="1">
    <location>
        <begin position="22"/>
        <end position="153"/>
    </location>
</feature>
<sequence length="153" mass="15831">MTLSSLVPALLVALSAGLAHAEVTVTDPWVRGTVPGQQASGAFMTLVSSTGGKLLAVSSPVASQAEVHEMAMADGVMKMRQMPHLDLPANKPVELKSGGYHIMLMGLKAPLTADTRVPLTLTVEEAGQRKTVEVSAPVRALGAAPQGHGGHKH</sequence>
<feature type="signal peptide" evidence="1">
    <location>
        <begin position="1"/>
        <end position="21"/>
    </location>
</feature>
<dbReference type="Proteomes" id="UP000196138">
    <property type="component" value="Chromosome"/>
</dbReference>
<keyword evidence="3" id="KW-1185">Reference proteome</keyword>
<evidence type="ECO:0000313" key="3">
    <source>
        <dbReference type="Proteomes" id="UP000196138"/>
    </source>
</evidence>
<dbReference type="Gene3D" id="2.60.40.1890">
    <property type="entry name" value="PCu(A)C copper chaperone"/>
    <property type="match status" value="1"/>
</dbReference>
<organism evidence="2 3">
    <name type="scientific">Comamonas serinivorans</name>
    <dbReference type="NCBI Taxonomy" id="1082851"/>
    <lineage>
        <taxon>Bacteria</taxon>
        <taxon>Pseudomonadati</taxon>
        <taxon>Pseudomonadota</taxon>
        <taxon>Betaproteobacteria</taxon>
        <taxon>Burkholderiales</taxon>
        <taxon>Comamonadaceae</taxon>
        <taxon>Comamonas</taxon>
    </lineage>
</organism>
<dbReference type="PANTHER" id="PTHR36302">
    <property type="entry name" value="BLR7088 PROTEIN"/>
    <property type="match status" value="1"/>
</dbReference>
<proteinExistence type="predicted"/>
<dbReference type="InterPro" id="IPR058248">
    <property type="entry name" value="Lxx211020-like"/>
</dbReference>
<dbReference type="PANTHER" id="PTHR36302:SF1">
    <property type="entry name" value="COPPER CHAPERONE PCU(A)C"/>
    <property type="match status" value="1"/>
</dbReference>
<reference evidence="2 3" key="1">
    <citation type="submission" date="2017-05" db="EMBL/GenBank/DDBJ databases">
        <authorList>
            <person name="Song R."/>
            <person name="Chenine A.L."/>
            <person name="Ruprecht R.M."/>
        </authorList>
    </citation>
    <scope>NUCLEOTIDE SEQUENCE [LARGE SCALE GENOMIC DNA]</scope>
    <source>
        <strain evidence="2 3">DSM 26136</strain>
    </source>
</reference>
<dbReference type="KEGG" id="cser:CCO03_01480"/>
<dbReference type="Pfam" id="PF04314">
    <property type="entry name" value="PCuAC"/>
    <property type="match status" value="1"/>
</dbReference>
<protein>
    <recommendedName>
        <fullName evidence="4">Transporter</fullName>
    </recommendedName>
</protein>
<accession>A0A1Y0EJD0</accession>
<gene>
    <name evidence="2" type="ORF">CCO03_01480</name>
</gene>
<keyword evidence="1" id="KW-0732">Signal</keyword>
<dbReference type="RefSeq" id="WP_087276300.1">
    <property type="nucleotide sequence ID" value="NZ_CP021455.1"/>
</dbReference>
<evidence type="ECO:0000313" key="2">
    <source>
        <dbReference type="EMBL" id="ARU03531.1"/>
    </source>
</evidence>
<dbReference type="AlphaFoldDB" id="A0A1Y0EJD0"/>
<evidence type="ECO:0000256" key="1">
    <source>
        <dbReference type="SAM" id="SignalP"/>
    </source>
</evidence>
<dbReference type="SUPFAM" id="SSF110087">
    <property type="entry name" value="DR1885-like metal-binding protein"/>
    <property type="match status" value="1"/>
</dbReference>
<evidence type="ECO:0008006" key="4">
    <source>
        <dbReference type="Google" id="ProtNLM"/>
    </source>
</evidence>
<name>A0A1Y0EJD0_9BURK</name>
<dbReference type="OrthoDB" id="9796962at2"/>
<dbReference type="EMBL" id="CP021455">
    <property type="protein sequence ID" value="ARU03531.1"/>
    <property type="molecule type" value="Genomic_DNA"/>
</dbReference>
<dbReference type="InterPro" id="IPR036182">
    <property type="entry name" value="PCuAC_sf"/>
</dbReference>
<dbReference type="InterPro" id="IPR007410">
    <property type="entry name" value="LpqE-like"/>
</dbReference>